<comment type="caution">
    <text evidence="5">The sequence shown here is derived from an EMBL/GenBank/DDBJ whole genome shotgun (WGS) entry which is preliminary data.</text>
</comment>
<feature type="compositionally biased region" description="Low complexity" evidence="3">
    <location>
        <begin position="795"/>
        <end position="805"/>
    </location>
</feature>
<keyword evidence="2" id="KW-0175">Coiled coil</keyword>
<dbReference type="InterPro" id="IPR001878">
    <property type="entry name" value="Znf_CCHC"/>
</dbReference>
<feature type="region of interest" description="Disordered" evidence="3">
    <location>
        <begin position="193"/>
        <end position="214"/>
    </location>
</feature>
<feature type="region of interest" description="Disordered" evidence="3">
    <location>
        <begin position="777"/>
        <end position="810"/>
    </location>
</feature>
<accession>A0A699GPQ8</accession>
<dbReference type="AlphaFoldDB" id="A0A699GPQ8"/>
<protein>
    <submittedName>
        <fullName evidence="5">Zf-CCHC domain-containing protein/UBN2 domain-containing protein</fullName>
    </submittedName>
</protein>
<evidence type="ECO:0000256" key="1">
    <source>
        <dbReference type="PROSITE-ProRule" id="PRU00047"/>
    </source>
</evidence>
<keyword evidence="1" id="KW-0863">Zinc-finger</keyword>
<evidence type="ECO:0000256" key="2">
    <source>
        <dbReference type="SAM" id="Coils"/>
    </source>
</evidence>
<feature type="region of interest" description="Disordered" evidence="3">
    <location>
        <begin position="92"/>
        <end position="113"/>
    </location>
</feature>
<feature type="compositionally biased region" description="Basic and acidic residues" evidence="3">
    <location>
        <begin position="679"/>
        <end position="716"/>
    </location>
</feature>
<dbReference type="InterPro" id="IPR036875">
    <property type="entry name" value="Znf_CCHC_sf"/>
</dbReference>
<evidence type="ECO:0000256" key="3">
    <source>
        <dbReference type="SAM" id="MobiDB-lite"/>
    </source>
</evidence>
<proteinExistence type="predicted"/>
<evidence type="ECO:0000313" key="5">
    <source>
        <dbReference type="EMBL" id="GEV15492.1"/>
    </source>
</evidence>
<dbReference type="EMBL" id="BKCJ010015991">
    <property type="protein sequence ID" value="GEV15492.1"/>
    <property type="molecule type" value="Genomic_DNA"/>
</dbReference>
<dbReference type="PROSITE" id="PS50158">
    <property type="entry name" value="ZF_CCHC"/>
    <property type="match status" value="1"/>
</dbReference>
<evidence type="ECO:0000259" key="4">
    <source>
        <dbReference type="PROSITE" id="PS50158"/>
    </source>
</evidence>
<dbReference type="GO" id="GO:0003676">
    <property type="term" value="F:nucleic acid binding"/>
    <property type="evidence" value="ECO:0007669"/>
    <property type="project" value="InterPro"/>
</dbReference>
<feature type="domain" description="CCHC-type" evidence="4">
    <location>
        <begin position="113"/>
        <end position="129"/>
    </location>
</feature>
<feature type="region of interest" description="Disordered" evidence="3">
    <location>
        <begin position="654"/>
        <end position="722"/>
    </location>
</feature>
<organism evidence="5">
    <name type="scientific">Tanacetum cinerariifolium</name>
    <name type="common">Dalmatian daisy</name>
    <name type="synonym">Chrysanthemum cinerariifolium</name>
    <dbReference type="NCBI Taxonomy" id="118510"/>
    <lineage>
        <taxon>Eukaryota</taxon>
        <taxon>Viridiplantae</taxon>
        <taxon>Streptophyta</taxon>
        <taxon>Embryophyta</taxon>
        <taxon>Tracheophyta</taxon>
        <taxon>Spermatophyta</taxon>
        <taxon>Magnoliopsida</taxon>
        <taxon>eudicotyledons</taxon>
        <taxon>Gunneridae</taxon>
        <taxon>Pentapetalae</taxon>
        <taxon>asterids</taxon>
        <taxon>campanulids</taxon>
        <taxon>Asterales</taxon>
        <taxon>Asteraceae</taxon>
        <taxon>Asteroideae</taxon>
        <taxon>Anthemideae</taxon>
        <taxon>Anthemidinae</taxon>
        <taxon>Tanacetum</taxon>
    </lineage>
</organism>
<gene>
    <name evidence="5" type="ORF">Tci_087469</name>
</gene>
<dbReference type="GO" id="GO:0008270">
    <property type="term" value="F:zinc ion binding"/>
    <property type="evidence" value="ECO:0007669"/>
    <property type="project" value="UniProtKB-KW"/>
</dbReference>
<dbReference type="SUPFAM" id="SSF57756">
    <property type="entry name" value="Retrovirus zinc finger-like domains"/>
    <property type="match status" value="1"/>
</dbReference>
<reference evidence="5" key="1">
    <citation type="journal article" date="2019" name="Sci. Rep.">
        <title>Draft genome of Tanacetum cinerariifolium, the natural source of mosquito coil.</title>
        <authorList>
            <person name="Yamashiro T."/>
            <person name="Shiraishi A."/>
            <person name="Satake H."/>
            <person name="Nakayama K."/>
        </authorList>
    </citation>
    <scope>NUCLEOTIDE SEQUENCE</scope>
</reference>
<feature type="coiled-coil region" evidence="2">
    <location>
        <begin position="256"/>
        <end position="290"/>
    </location>
</feature>
<feature type="compositionally biased region" description="Basic and acidic residues" evidence="3">
    <location>
        <begin position="654"/>
        <end position="664"/>
    </location>
</feature>
<keyword evidence="1" id="KW-0479">Metal-binding</keyword>
<dbReference type="SMART" id="SM00343">
    <property type="entry name" value="ZnF_C2HC"/>
    <property type="match status" value="1"/>
</dbReference>
<dbReference type="Gene3D" id="4.10.60.10">
    <property type="entry name" value="Zinc finger, CCHC-type"/>
    <property type="match status" value="1"/>
</dbReference>
<name>A0A699GPQ8_TANCI</name>
<sequence length="978" mass="112113">MESKVMTIEESKDLSSLALDKLIGNLKVHEVVIEKDSKFYKGKKERVKSIALKAKKESSNDETLTSESDDEEYAMAVRNFKSSLEERVNLLGNQEKKKSFRQRDEKKGKSDQKCFRCGDPNHLIGDCPKPSPTKIKRPSLEVHGAIAKMTPKTKPTMKLVSWLNRQMRQMEDRIFFNQSKYINEMLKKFGLEDSKPTKTPMSTDIKLTKGDDSMDSSKYRELEIKRYRTQLYEIHLLPNTSQKEELENELTSQEELAGLQVEFANMKGQMQQLKEELKKSQKAEKGTKNHDLLALLVNSNASSSQSHANSSYSPQPYYVTHPSSVFDYDDEYQGELQGDSQEDKLTNAMILLARAIAQKFSTPTNNRLGTSSNTRNQAVIQDGRVDIQAKNAGHGGNTNKIAWRQNRNQVFNAGNGNNDNNQIVQQVQRTESTIGKENVSVITAMRKDIMPVNASSKVHEQVSHVKRKTIIQITNDDQIDSNIIFDYPFVKNNGSTSEHDSNAHDEYHEIQMLAYNVQREAENQKRLNNELKKKKDLLQQELEMCKVLPGDKGLHWAAIQSSSLPSGRVLVAMCDLHFSSSFGIRSTSYPSGQFTPHVYDPKIEEDYHSVKDDVPLVSVYTTENVMVRGVLIPNAFLTDEIRATDILRSMRREEEEASVDEKSSPQKSLKVTIRQKQIVKKEKDNDDSENRLEPVSHKENPKIIDDDDKVKENVEEKNDDEMGSLKIRRQGYMIQNMERKCVTTNQFWKTHKKINQVLRQGVSQLVKKAIEDLIEKDDASPEGEKKVKRHKSSKSSKSARGSSSKHSAKDSKTYILVMRANDKPYSFSEADFKYLNKNAPTLTFPGIEEHAPYSIVDKPQTGLIYLNSKDEKRVMYLVEIVKFCDATLKKVLNEVKLRMFERQFLKKPPLLSDLDQDIMRAYEREISKRLSHREQMRRWEFFCEWKTNSADDKASVIITPYGKILGTIKVFIILVNWS</sequence>
<feature type="coiled-coil region" evidence="2">
    <location>
        <begin position="514"/>
        <end position="548"/>
    </location>
</feature>
<keyword evidence="1" id="KW-0862">Zinc</keyword>